<feature type="compositionally biased region" description="Polar residues" evidence="1">
    <location>
        <begin position="46"/>
        <end position="68"/>
    </location>
</feature>
<accession>B8BVD2</accession>
<proteinExistence type="predicted"/>
<feature type="compositionally biased region" description="Low complexity" evidence="1">
    <location>
        <begin position="100"/>
        <end position="116"/>
    </location>
</feature>
<feature type="compositionally biased region" description="Acidic residues" evidence="1">
    <location>
        <begin position="477"/>
        <end position="487"/>
    </location>
</feature>
<organism evidence="2 3">
    <name type="scientific">Thalassiosira pseudonana</name>
    <name type="common">Marine diatom</name>
    <name type="synonym">Cyclotella nana</name>
    <dbReference type="NCBI Taxonomy" id="35128"/>
    <lineage>
        <taxon>Eukaryota</taxon>
        <taxon>Sar</taxon>
        <taxon>Stramenopiles</taxon>
        <taxon>Ochrophyta</taxon>
        <taxon>Bacillariophyta</taxon>
        <taxon>Coscinodiscophyceae</taxon>
        <taxon>Thalassiosirophycidae</taxon>
        <taxon>Thalassiosirales</taxon>
        <taxon>Thalassiosiraceae</taxon>
        <taxon>Thalassiosira</taxon>
    </lineage>
</organism>
<feature type="region of interest" description="Disordered" evidence="1">
    <location>
        <begin position="439"/>
        <end position="487"/>
    </location>
</feature>
<keyword evidence="3" id="KW-1185">Reference proteome</keyword>
<protein>
    <submittedName>
        <fullName evidence="2">Uncharacterized protein</fullName>
    </submittedName>
</protein>
<dbReference type="GeneID" id="7452316"/>
<dbReference type="eggNOG" id="ENOG502T91G">
    <property type="taxonomic scope" value="Eukaryota"/>
</dbReference>
<feature type="compositionally biased region" description="Polar residues" evidence="1">
    <location>
        <begin position="155"/>
        <end position="165"/>
    </location>
</feature>
<dbReference type="Proteomes" id="UP000001449">
    <property type="component" value="Chromosome 2"/>
</dbReference>
<feature type="compositionally biased region" description="Low complexity" evidence="1">
    <location>
        <begin position="1"/>
        <end position="31"/>
    </location>
</feature>
<gene>
    <name evidence="2" type="ORF">THAPSDRAFT_21459</name>
</gene>
<evidence type="ECO:0000256" key="1">
    <source>
        <dbReference type="SAM" id="MobiDB-lite"/>
    </source>
</evidence>
<feature type="compositionally biased region" description="Acidic residues" evidence="1">
    <location>
        <begin position="191"/>
        <end position="218"/>
    </location>
</feature>
<feature type="region of interest" description="Disordered" evidence="1">
    <location>
        <begin position="155"/>
        <end position="238"/>
    </location>
</feature>
<reference evidence="2 3" key="2">
    <citation type="journal article" date="2008" name="Nature">
        <title>The Phaeodactylum genome reveals the evolutionary history of diatom genomes.</title>
        <authorList>
            <person name="Bowler C."/>
            <person name="Allen A.E."/>
            <person name="Badger J.H."/>
            <person name="Grimwood J."/>
            <person name="Jabbari K."/>
            <person name="Kuo A."/>
            <person name="Maheswari U."/>
            <person name="Martens C."/>
            <person name="Maumus F."/>
            <person name="Otillar R.P."/>
            <person name="Rayko E."/>
            <person name="Salamov A."/>
            <person name="Vandepoele K."/>
            <person name="Beszteri B."/>
            <person name="Gruber A."/>
            <person name="Heijde M."/>
            <person name="Katinka M."/>
            <person name="Mock T."/>
            <person name="Valentin K."/>
            <person name="Verret F."/>
            <person name="Berges J.A."/>
            <person name="Brownlee C."/>
            <person name="Cadoret J.P."/>
            <person name="Chiovitti A."/>
            <person name="Choi C.J."/>
            <person name="Coesel S."/>
            <person name="De Martino A."/>
            <person name="Detter J.C."/>
            <person name="Durkin C."/>
            <person name="Falciatore A."/>
            <person name="Fournet J."/>
            <person name="Haruta M."/>
            <person name="Huysman M.J."/>
            <person name="Jenkins B.D."/>
            <person name="Jiroutova K."/>
            <person name="Jorgensen R.E."/>
            <person name="Joubert Y."/>
            <person name="Kaplan A."/>
            <person name="Kroger N."/>
            <person name="Kroth P.G."/>
            <person name="La Roche J."/>
            <person name="Lindquist E."/>
            <person name="Lommer M."/>
            <person name="Martin-Jezequel V."/>
            <person name="Lopez P.J."/>
            <person name="Lucas S."/>
            <person name="Mangogna M."/>
            <person name="McGinnis K."/>
            <person name="Medlin L.K."/>
            <person name="Montsant A."/>
            <person name="Oudot-Le Secq M.P."/>
            <person name="Napoli C."/>
            <person name="Obornik M."/>
            <person name="Parker M.S."/>
            <person name="Petit J.L."/>
            <person name="Porcel B.M."/>
            <person name="Poulsen N."/>
            <person name="Robison M."/>
            <person name="Rychlewski L."/>
            <person name="Rynearson T.A."/>
            <person name="Schmutz J."/>
            <person name="Shapiro H."/>
            <person name="Siaut M."/>
            <person name="Stanley M."/>
            <person name="Sussman M.R."/>
            <person name="Taylor A.R."/>
            <person name="Vardi A."/>
            <person name="von Dassow P."/>
            <person name="Vyverman W."/>
            <person name="Willis A."/>
            <person name="Wyrwicz L.S."/>
            <person name="Rokhsar D.S."/>
            <person name="Weissenbach J."/>
            <person name="Armbrust E.V."/>
            <person name="Green B.R."/>
            <person name="Van de Peer Y."/>
            <person name="Grigoriev I.V."/>
        </authorList>
    </citation>
    <scope>NUCLEOTIDE SEQUENCE [LARGE SCALE GENOMIC DNA]</scope>
    <source>
        <strain evidence="2 3">CCMP1335</strain>
    </source>
</reference>
<dbReference type="EMBL" id="CM000639">
    <property type="protein sequence ID" value="EED94914.1"/>
    <property type="molecule type" value="Genomic_DNA"/>
</dbReference>
<sequence length="487" mass="52940">MSAYASLPGSFLPPFFSFGGSKSPTSASSSTEGNGGKSECLPNEGTGDTKNSATTEHEQQTIAPSVSSPKLYSDEIVTSYFSTLAMASPPQSKTEKQHKQQQQQTAPTSTPRTRQPSDIIIAIKSARVDTVGLIQSLTSRGSNIARRTANFISRSDGASSTSTLSGEGRAQTKSQPDEVSVQSSKPALCYEDSDSEDDEEMSFYDYDDDFSSSNDNEDSTQQHERDAQTEASDSSGNEDLAIQFDLSITFQGRKYTATRPFSTFVKLRYDLMRELKLYNGDVCENVSVRDGRSERCAREPSKGTDKFVDCMSELPASRDQAIPTTVSIPELPSLDGNNTSSMTGRGGYVAGVARCGFAMLQATAKMYCPEMESWLKHVIDAVPCSPSLSRFLWEPLASSSESWDTDGAAKDCGDVRRNCDSAELEQKIKASYSTTIKTVPTFAKPPQHRNSKPRSNNLPLGKRYISRGSVGSLNSIEEGDQLEEDSS</sequence>
<feature type="region of interest" description="Disordered" evidence="1">
    <location>
        <begin position="1"/>
        <end position="68"/>
    </location>
</feature>
<reference evidence="2 3" key="1">
    <citation type="journal article" date="2004" name="Science">
        <title>The genome of the diatom Thalassiosira pseudonana: ecology, evolution, and metabolism.</title>
        <authorList>
            <person name="Armbrust E.V."/>
            <person name="Berges J.A."/>
            <person name="Bowler C."/>
            <person name="Green B.R."/>
            <person name="Martinez D."/>
            <person name="Putnam N.H."/>
            <person name="Zhou S."/>
            <person name="Allen A.E."/>
            <person name="Apt K.E."/>
            <person name="Bechner M."/>
            <person name="Brzezinski M.A."/>
            <person name="Chaal B.K."/>
            <person name="Chiovitti A."/>
            <person name="Davis A.K."/>
            <person name="Demarest M.S."/>
            <person name="Detter J.C."/>
            <person name="Glavina T."/>
            <person name="Goodstein D."/>
            <person name="Hadi M.Z."/>
            <person name="Hellsten U."/>
            <person name="Hildebrand M."/>
            <person name="Jenkins B.D."/>
            <person name="Jurka J."/>
            <person name="Kapitonov V.V."/>
            <person name="Kroger N."/>
            <person name="Lau W.W."/>
            <person name="Lane T.W."/>
            <person name="Larimer F.W."/>
            <person name="Lippmeier J.C."/>
            <person name="Lucas S."/>
            <person name="Medina M."/>
            <person name="Montsant A."/>
            <person name="Obornik M."/>
            <person name="Parker M.S."/>
            <person name="Palenik B."/>
            <person name="Pazour G.J."/>
            <person name="Richardson P.M."/>
            <person name="Rynearson T.A."/>
            <person name="Saito M.A."/>
            <person name="Schwartz D.C."/>
            <person name="Thamatrakoln K."/>
            <person name="Valentin K."/>
            <person name="Vardi A."/>
            <person name="Wilkerson F.P."/>
            <person name="Rokhsar D.S."/>
        </authorList>
    </citation>
    <scope>NUCLEOTIDE SEQUENCE [LARGE SCALE GENOMIC DNA]</scope>
    <source>
        <strain evidence="2 3">CCMP1335</strain>
    </source>
</reference>
<evidence type="ECO:0000313" key="2">
    <source>
        <dbReference type="EMBL" id="EED94914.1"/>
    </source>
</evidence>
<dbReference type="HOGENOM" id="CLU_560824_0_0_1"/>
<dbReference type="InParanoid" id="B8BVD2"/>
<feature type="region of interest" description="Disordered" evidence="1">
    <location>
        <begin position="83"/>
        <end position="116"/>
    </location>
</feature>
<dbReference type="KEGG" id="tps:THAPSDRAFT_21459"/>
<evidence type="ECO:0000313" key="3">
    <source>
        <dbReference type="Proteomes" id="UP000001449"/>
    </source>
</evidence>
<dbReference type="PaxDb" id="35128-Thaps21459"/>
<name>B8BVD2_THAPS</name>
<dbReference type="AlphaFoldDB" id="B8BVD2"/>
<dbReference type="RefSeq" id="XP_002287471.1">
    <property type="nucleotide sequence ID" value="XM_002287435.1"/>
</dbReference>